<evidence type="ECO:0000256" key="1">
    <source>
        <dbReference type="SAM" id="MobiDB-lite"/>
    </source>
</evidence>
<gene>
    <name evidence="2" type="ORF">AAG570_012097</name>
</gene>
<evidence type="ECO:0000313" key="3">
    <source>
        <dbReference type="Proteomes" id="UP001558652"/>
    </source>
</evidence>
<feature type="compositionally biased region" description="Basic and acidic residues" evidence="1">
    <location>
        <begin position="199"/>
        <end position="210"/>
    </location>
</feature>
<organism evidence="2 3">
    <name type="scientific">Ranatra chinensis</name>
    <dbReference type="NCBI Taxonomy" id="642074"/>
    <lineage>
        <taxon>Eukaryota</taxon>
        <taxon>Metazoa</taxon>
        <taxon>Ecdysozoa</taxon>
        <taxon>Arthropoda</taxon>
        <taxon>Hexapoda</taxon>
        <taxon>Insecta</taxon>
        <taxon>Pterygota</taxon>
        <taxon>Neoptera</taxon>
        <taxon>Paraneoptera</taxon>
        <taxon>Hemiptera</taxon>
        <taxon>Heteroptera</taxon>
        <taxon>Panheteroptera</taxon>
        <taxon>Nepomorpha</taxon>
        <taxon>Nepidae</taxon>
        <taxon>Ranatrinae</taxon>
        <taxon>Ranatra</taxon>
    </lineage>
</organism>
<name>A0ABD0YHU0_9HEMI</name>
<feature type="region of interest" description="Disordered" evidence="1">
    <location>
        <begin position="194"/>
        <end position="242"/>
    </location>
</feature>
<protein>
    <submittedName>
        <fullName evidence="2">Uncharacterized protein</fullName>
    </submittedName>
</protein>
<keyword evidence="3" id="KW-1185">Reference proteome</keyword>
<sequence length="405" mass="44344">MASKRRNMFYEAGDDGNRSRFISLNRDLNTIGNDGQRSKRVQVFELAAGDDRPREGYRCDEVKLKFLASRDEIIYKLTLSRQKKGGIEHLKAERECLERHSGTKGIGDLTAAILLDYFHCGVSVVPNRYLDRLEAVVSAPFRRCRQVSSHWAAVINSERLKAGSPFKPGRLGAQTAGGYSIGEGGTYHGVTAVSAGERSQSERSHSEVRASDLSAWAEPRDKSPGTPLEAEDDDDEFNRTATLSKSKRMKNYLQRKCRDVLGGGGGSEDSGGAVLRSRSASRPRRRRDAPTASWYVETVVDSRTEGGGQLQHQTAAVVEVEPAPCVEEVPLEETFEPALEELPAVEDSTSERGQLVRDESVKKAPCCAFIGGGRMCRPPNKASRLVSPPGFVKGPLSPDIPLPGR</sequence>
<evidence type="ECO:0000313" key="2">
    <source>
        <dbReference type="EMBL" id="KAL1130856.1"/>
    </source>
</evidence>
<proteinExistence type="predicted"/>
<reference evidence="2 3" key="1">
    <citation type="submission" date="2024-07" db="EMBL/GenBank/DDBJ databases">
        <title>Chromosome-level genome assembly of the water stick insect Ranatra chinensis (Heteroptera: Nepidae).</title>
        <authorList>
            <person name="Liu X."/>
        </authorList>
    </citation>
    <scope>NUCLEOTIDE SEQUENCE [LARGE SCALE GENOMIC DNA]</scope>
    <source>
        <strain evidence="2">Cailab_2021Rc</strain>
        <tissue evidence="2">Muscle</tissue>
    </source>
</reference>
<accession>A0ABD0YHU0</accession>
<dbReference type="Proteomes" id="UP001558652">
    <property type="component" value="Unassembled WGS sequence"/>
</dbReference>
<feature type="region of interest" description="Disordered" evidence="1">
    <location>
        <begin position="378"/>
        <end position="405"/>
    </location>
</feature>
<feature type="region of interest" description="Disordered" evidence="1">
    <location>
        <begin position="258"/>
        <end position="290"/>
    </location>
</feature>
<comment type="caution">
    <text evidence="2">The sequence shown here is derived from an EMBL/GenBank/DDBJ whole genome shotgun (WGS) entry which is preliminary data.</text>
</comment>
<dbReference type="AlphaFoldDB" id="A0ABD0YHU0"/>
<dbReference type="EMBL" id="JBFDAA010000007">
    <property type="protein sequence ID" value="KAL1130856.1"/>
    <property type="molecule type" value="Genomic_DNA"/>
</dbReference>